<dbReference type="InterPro" id="IPR005149">
    <property type="entry name" value="Tscrpt_reg_PadR_N"/>
</dbReference>
<gene>
    <name evidence="3" type="ORF">DW099_16395</name>
</gene>
<dbReference type="OrthoDB" id="9814826at2"/>
<dbReference type="SUPFAM" id="SSF46785">
    <property type="entry name" value="Winged helix' DNA-binding domain"/>
    <property type="match status" value="1"/>
</dbReference>
<feature type="domain" description="Transcription regulator PadR N-terminal" evidence="2">
    <location>
        <begin position="18"/>
        <end position="84"/>
    </location>
</feature>
<evidence type="ECO:0000259" key="2">
    <source>
        <dbReference type="Pfam" id="PF03551"/>
    </source>
</evidence>
<dbReference type="PANTHER" id="PTHR33169:SF13">
    <property type="entry name" value="PADR-FAMILY TRANSCRIPTIONAL REGULATOR"/>
    <property type="match status" value="1"/>
</dbReference>
<dbReference type="InterPro" id="IPR036390">
    <property type="entry name" value="WH_DNA-bd_sf"/>
</dbReference>
<dbReference type="Pfam" id="PF03551">
    <property type="entry name" value="PadR"/>
    <property type="match status" value="1"/>
</dbReference>
<feature type="compositionally biased region" description="Basic and acidic residues" evidence="1">
    <location>
        <begin position="101"/>
        <end position="142"/>
    </location>
</feature>
<keyword evidence="4" id="KW-1185">Reference proteome</keyword>
<dbReference type="STRING" id="1776384.GCA_900086585_00049"/>
<dbReference type="Proteomes" id="UP000284841">
    <property type="component" value="Unassembled WGS sequence"/>
</dbReference>
<dbReference type="AlphaFoldDB" id="A0A415DXC4"/>
<protein>
    <submittedName>
        <fullName evidence="3">PadR family transcriptional regulator</fullName>
    </submittedName>
</protein>
<evidence type="ECO:0000256" key="1">
    <source>
        <dbReference type="SAM" id="MobiDB-lite"/>
    </source>
</evidence>
<accession>A0A415DXC4</accession>
<reference evidence="3 4" key="1">
    <citation type="submission" date="2018-08" db="EMBL/GenBank/DDBJ databases">
        <title>A genome reference for cultivated species of the human gut microbiota.</title>
        <authorList>
            <person name="Zou Y."/>
            <person name="Xue W."/>
            <person name="Luo G."/>
        </authorList>
    </citation>
    <scope>NUCLEOTIDE SEQUENCE [LARGE SCALE GENOMIC DNA]</scope>
    <source>
        <strain evidence="3 4">AM07-24</strain>
    </source>
</reference>
<proteinExistence type="predicted"/>
<dbReference type="RefSeq" id="WP_118336395.1">
    <property type="nucleotide sequence ID" value="NZ_AP025567.1"/>
</dbReference>
<evidence type="ECO:0000313" key="3">
    <source>
        <dbReference type="EMBL" id="RHJ85271.1"/>
    </source>
</evidence>
<dbReference type="InterPro" id="IPR052509">
    <property type="entry name" value="Metal_resp_DNA-bind_regulator"/>
</dbReference>
<dbReference type="InterPro" id="IPR036388">
    <property type="entry name" value="WH-like_DNA-bd_sf"/>
</dbReference>
<feature type="region of interest" description="Disordered" evidence="1">
    <location>
        <begin position="101"/>
        <end position="157"/>
    </location>
</feature>
<dbReference type="PANTHER" id="PTHR33169">
    <property type="entry name" value="PADR-FAMILY TRANSCRIPTIONAL REGULATOR"/>
    <property type="match status" value="1"/>
</dbReference>
<dbReference type="EMBL" id="QRMS01000005">
    <property type="protein sequence ID" value="RHJ85271.1"/>
    <property type="molecule type" value="Genomic_DNA"/>
</dbReference>
<sequence length="157" mass="18122">MAREQLKTLTEPMYYILLSLLKENHGYGIMQMVDELTEGRVVIGAGTLYSLLSRFEREKIITQVAEESRRKIYKITEKGSDILQDEYTRLNHLVEDGKKFFQFEGERKDPPDDSGGEKAEDLSEAVEKEKVRTQVIHDEPKPRRNFGNLGKKGMMPV</sequence>
<comment type="caution">
    <text evidence="3">The sequence shown here is derived from an EMBL/GenBank/DDBJ whole genome shotgun (WGS) entry which is preliminary data.</text>
</comment>
<evidence type="ECO:0000313" key="4">
    <source>
        <dbReference type="Proteomes" id="UP000284841"/>
    </source>
</evidence>
<name>A0A415DXC4_9FIRM</name>
<dbReference type="Gene3D" id="1.10.10.10">
    <property type="entry name" value="Winged helix-like DNA-binding domain superfamily/Winged helix DNA-binding domain"/>
    <property type="match status" value="1"/>
</dbReference>
<organism evidence="3 4">
    <name type="scientific">Emergencia timonensis</name>
    <dbReference type="NCBI Taxonomy" id="1776384"/>
    <lineage>
        <taxon>Bacteria</taxon>
        <taxon>Bacillati</taxon>
        <taxon>Bacillota</taxon>
        <taxon>Clostridia</taxon>
        <taxon>Peptostreptococcales</taxon>
        <taxon>Anaerovoracaceae</taxon>
        <taxon>Emergencia</taxon>
    </lineage>
</organism>